<sequence>MEQLQNHIVTLKPMEIEDVEGIFTAACYKEIWTHMSIVVQSKEDIMNYVQDALRAKRAGSEFPFVIIDSTTNQIIGSTKLMDIHKNHKRGEIGFTWLTPSYWRTAVNTNCKYLLLTYCFEVLGWQRVQIKTDHENFRSQKAIERIGATKEGILRHHMIRKDGSTRHTVMYSITIEEWPGVKKHIEGLL</sequence>
<evidence type="ECO:0000313" key="2">
    <source>
        <dbReference type="EMBL" id="RTQ93457.1"/>
    </source>
</evidence>
<accession>A0A431USQ5</accession>
<dbReference type="Gene3D" id="3.40.630.30">
    <property type="match status" value="1"/>
</dbReference>
<keyword evidence="2" id="KW-0808">Transferase</keyword>
<proteinExistence type="predicted"/>
<dbReference type="AlphaFoldDB" id="A0A431USQ5"/>
<keyword evidence="3" id="KW-1185">Reference proteome</keyword>
<dbReference type="OrthoDB" id="9795199at2"/>
<evidence type="ECO:0000259" key="1">
    <source>
        <dbReference type="PROSITE" id="PS51186"/>
    </source>
</evidence>
<dbReference type="PROSITE" id="PS51186">
    <property type="entry name" value="GNAT"/>
    <property type="match status" value="1"/>
</dbReference>
<dbReference type="Pfam" id="PF13302">
    <property type="entry name" value="Acetyltransf_3"/>
    <property type="match status" value="1"/>
</dbReference>
<reference evidence="2 3" key="1">
    <citation type="submission" date="2018-12" db="EMBL/GenBank/DDBJ databases">
        <authorList>
            <person name="Yu L."/>
        </authorList>
    </citation>
    <scope>NUCLEOTIDE SEQUENCE [LARGE SCALE GENOMIC DNA]</scope>
    <source>
        <strain evidence="2 3">S5H2222</strain>
    </source>
</reference>
<dbReference type="PANTHER" id="PTHR43610">
    <property type="entry name" value="BLL6696 PROTEIN"/>
    <property type="match status" value="1"/>
</dbReference>
<dbReference type="PANTHER" id="PTHR43610:SF1">
    <property type="entry name" value="N-ACETYLTRANSFERASE DOMAIN-CONTAINING PROTEIN"/>
    <property type="match status" value="1"/>
</dbReference>
<evidence type="ECO:0000313" key="3">
    <source>
        <dbReference type="Proteomes" id="UP000276349"/>
    </source>
</evidence>
<dbReference type="InterPro" id="IPR016181">
    <property type="entry name" value="Acyl_CoA_acyltransferase"/>
</dbReference>
<comment type="caution">
    <text evidence="2">The sequence shown here is derived from an EMBL/GenBank/DDBJ whole genome shotgun (WGS) entry which is preliminary data.</text>
</comment>
<feature type="domain" description="N-acetyltransferase" evidence="1">
    <location>
        <begin position="9"/>
        <end position="175"/>
    </location>
</feature>
<dbReference type="RefSeq" id="WP_126294054.1">
    <property type="nucleotide sequence ID" value="NZ_CP155468.1"/>
</dbReference>
<organism evidence="2 3">
    <name type="scientific">Lysinibacillus telephonicus</name>
    <dbReference type="NCBI Taxonomy" id="1714840"/>
    <lineage>
        <taxon>Bacteria</taxon>
        <taxon>Bacillati</taxon>
        <taxon>Bacillota</taxon>
        <taxon>Bacilli</taxon>
        <taxon>Bacillales</taxon>
        <taxon>Bacillaceae</taxon>
        <taxon>Lysinibacillus</taxon>
    </lineage>
</organism>
<protein>
    <submittedName>
        <fullName evidence="2">N-acetyltransferase</fullName>
    </submittedName>
</protein>
<dbReference type="InterPro" id="IPR000182">
    <property type="entry name" value="GNAT_dom"/>
</dbReference>
<dbReference type="Proteomes" id="UP000276349">
    <property type="component" value="Unassembled WGS sequence"/>
</dbReference>
<gene>
    <name evidence="2" type="ORF">EKG35_08685</name>
</gene>
<name>A0A431USQ5_9BACI</name>
<dbReference type="GO" id="GO:0016747">
    <property type="term" value="F:acyltransferase activity, transferring groups other than amino-acyl groups"/>
    <property type="evidence" value="ECO:0007669"/>
    <property type="project" value="InterPro"/>
</dbReference>
<dbReference type="EMBL" id="RXNR01000019">
    <property type="protein sequence ID" value="RTQ93457.1"/>
    <property type="molecule type" value="Genomic_DNA"/>
</dbReference>
<dbReference type="SUPFAM" id="SSF55729">
    <property type="entry name" value="Acyl-CoA N-acyltransferases (Nat)"/>
    <property type="match status" value="1"/>
</dbReference>